<dbReference type="EMBL" id="HE804045">
    <property type="protein sequence ID" value="CCH28841.1"/>
    <property type="molecule type" value="Genomic_DNA"/>
</dbReference>
<dbReference type="InterPro" id="IPR012338">
    <property type="entry name" value="Beta-lactam/transpept-like"/>
</dbReference>
<feature type="chain" id="PRO_5038725601" evidence="2">
    <location>
        <begin position="23"/>
        <end position="286"/>
    </location>
</feature>
<dbReference type="STRING" id="1179773.BN6_15170"/>
<dbReference type="BioCyc" id="SESP1179773:BN6_RS07445-MONOMER"/>
<dbReference type="RefSeq" id="WP_015098954.1">
    <property type="nucleotide sequence ID" value="NC_019673.1"/>
</dbReference>
<dbReference type="PROSITE" id="PS51257">
    <property type="entry name" value="PROKAR_LIPOPROTEIN"/>
    <property type="match status" value="1"/>
</dbReference>
<keyword evidence="2" id="KW-0732">Signal</keyword>
<feature type="signal peptide" evidence="2">
    <location>
        <begin position="1"/>
        <end position="22"/>
    </location>
</feature>
<reference evidence="3 4" key="1">
    <citation type="journal article" date="2012" name="BMC Genomics">
        <title>Complete genome sequence of Saccharothrix espanaensis DSM 44229T and comparison to the other completely sequenced Pseudonocardiaceae.</title>
        <authorList>
            <person name="Strobel T."/>
            <person name="Al-Dilaimi A."/>
            <person name="Blom J."/>
            <person name="Gessner A."/>
            <person name="Kalinowski J."/>
            <person name="Luzhetska M."/>
            <person name="Puhler A."/>
            <person name="Szczepanowski R."/>
            <person name="Bechthold A."/>
            <person name="Ruckert C."/>
        </authorList>
    </citation>
    <scope>NUCLEOTIDE SEQUENCE [LARGE SCALE GENOMIC DNA]</scope>
    <source>
        <strain evidence="4">ATCC 51144 / DSM 44229 / JCM 9112 / NBRC 15066 / NRRL 15764</strain>
    </source>
</reference>
<protein>
    <submittedName>
        <fullName evidence="3">Putative secreted protein</fullName>
    </submittedName>
</protein>
<evidence type="ECO:0000313" key="4">
    <source>
        <dbReference type="Proteomes" id="UP000006281"/>
    </source>
</evidence>
<accession>K0JSI5</accession>
<dbReference type="KEGG" id="sesp:BN6_15170"/>
<dbReference type="Proteomes" id="UP000006281">
    <property type="component" value="Chromosome"/>
</dbReference>
<dbReference type="eggNOG" id="COG2367">
    <property type="taxonomic scope" value="Bacteria"/>
</dbReference>
<dbReference type="AlphaFoldDB" id="K0JSI5"/>
<evidence type="ECO:0000256" key="2">
    <source>
        <dbReference type="SAM" id="SignalP"/>
    </source>
</evidence>
<proteinExistence type="predicted"/>
<dbReference type="Gene3D" id="3.40.710.10">
    <property type="entry name" value="DD-peptidase/beta-lactamase superfamily"/>
    <property type="match status" value="1"/>
</dbReference>
<dbReference type="PATRIC" id="fig|1179773.3.peg.1521"/>
<feature type="region of interest" description="Disordered" evidence="1">
    <location>
        <begin position="24"/>
        <end position="53"/>
    </location>
</feature>
<dbReference type="SUPFAM" id="SSF56601">
    <property type="entry name" value="beta-lactamase/transpeptidase-like"/>
    <property type="match status" value="1"/>
</dbReference>
<evidence type="ECO:0000256" key="1">
    <source>
        <dbReference type="SAM" id="MobiDB-lite"/>
    </source>
</evidence>
<feature type="compositionally biased region" description="Low complexity" evidence="1">
    <location>
        <begin position="24"/>
        <end position="42"/>
    </location>
</feature>
<dbReference type="HOGENOM" id="CLU_064092_1_0_11"/>
<evidence type="ECO:0000313" key="3">
    <source>
        <dbReference type="EMBL" id="CCH28841.1"/>
    </source>
</evidence>
<name>K0JSI5_SACES</name>
<gene>
    <name evidence="3" type="ordered locus">BN6_15170</name>
</gene>
<keyword evidence="4" id="KW-1185">Reference proteome</keyword>
<dbReference type="OrthoDB" id="4981298at2"/>
<sequence length="286" mass="29500">MAGSRWVAGLALVVAVTTACTAADATAPAGSPAPTTTSADTPRPAVPRAAGTTAPDLSAAVARAVDGSAGVDLAVAVLDLTTDTAAGYRDDVPFHAASLSKLLVAVDVLTAGDLDDADRDRLHRALSDSDDEAMNDLWTGHDGIGAVDRVAGLAGLVDTHAPEDPSQWGDVETSADDLVRLYRYVLTELPEAARTFVVDALSSAPVTAADGFDQAFGLLAPGVDGYAKQGWMWYYPTDLYLHSAGVVADRYVVALLSVQSSISPDEARGHLDDITRSLLSTLVPGG</sequence>
<organism evidence="3 4">
    <name type="scientific">Saccharothrix espanaensis (strain ATCC 51144 / DSM 44229 / JCM 9112 / NBRC 15066 / NRRL 15764)</name>
    <dbReference type="NCBI Taxonomy" id="1179773"/>
    <lineage>
        <taxon>Bacteria</taxon>
        <taxon>Bacillati</taxon>
        <taxon>Actinomycetota</taxon>
        <taxon>Actinomycetes</taxon>
        <taxon>Pseudonocardiales</taxon>
        <taxon>Pseudonocardiaceae</taxon>
        <taxon>Saccharothrix</taxon>
    </lineage>
</organism>